<accession>A0A0L1J1R0</accession>
<proteinExistence type="predicted"/>
<gene>
    <name evidence="2" type="ORF">ANOM_005713</name>
</gene>
<reference evidence="2 3" key="1">
    <citation type="submission" date="2014-06" db="EMBL/GenBank/DDBJ databases">
        <title>The Genome of the Aflatoxigenic Filamentous Fungus Aspergillus nomius.</title>
        <authorList>
            <person name="Moore M.G."/>
            <person name="Shannon B.M."/>
            <person name="Brian M.M."/>
        </authorList>
    </citation>
    <scope>NUCLEOTIDE SEQUENCE [LARGE SCALE GENOMIC DNA]</scope>
    <source>
        <strain evidence="2 3">NRRL 13137</strain>
    </source>
</reference>
<comment type="caution">
    <text evidence="2">The sequence shown here is derived from an EMBL/GenBank/DDBJ whole genome shotgun (WGS) entry which is preliminary data.</text>
</comment>
<sequence length="106" mass="12254">MSSDRRSFEAELYGEHEGRHPSMSDLKDRLSVQIRDVFPNKIAEKPGTAWVDYHGHTKKVAEHGKSYDDATDDKIWFDHDGSETKPGHWKGWTTAHIKASFHYEDI</sequence>
<name>A0A0L1J1R0_ASPN3</name>
<dbReference type="OrthoDB" id="4240863at2759"/>
<protein>
    <submittedName>
        <fullName evidence="2">Uncharacterized protein</fullName>
    </submittedName>
</protein>
<evidence type="ECO:0000313" key="3">
    <source>
        <dbReference type="Proteomes" id="UP000037505"/>
    </source>
</evidence>
<evidence type="ECO:0000256" key="1">
    <source>
        <dbReference type="SAM" id="MobiDB-lite"/>
    </source>
</evidence>
<evidence type="ECO:0000313" key="2">
    <source>
        <dbReference type="EMBL" id="KNG85746.1"/>
    </source>
</evidence>
<dbReference type="RefSeq" id="XP_015406669.1">
    <property type="nucleotide sequence ID" value="XM_015550970.1"/>
</dbReference>
<dbReference type="GeneID" id="26807517"/>
<organism evidence="2 3">
    <name type="scientific">Aspergillus nomiae NRRL (strain ATCC 15546 / NRRL 13137 / CBS 260.88 / M93)</name>
    <dbReference type="NCBI Taxonomy" id="1509407"/>
    <lineage>
        <taxon>Eukaryota</taxon>
        <taxon>Fungi</taxon>
        <taxon>Dikarya</taxon>
        <taxon>Ascomycota</taxon>
        <taxon>Pezizomycotina</taxon>
        <taxon>Eurotiomycetes</taxon>
        <taxon>Eurotiomycetidae</taxon>
        <taxon>Eurotiales</taxon>
        <taxon>Aspergillaceae</taxon>
        <taxon>Aspergillus</taxon>
        <taxon>Aspergillus subgen. Circumdati</taxon>
    </lineage>
</organism>
<feature type="region of interest" description="Disordered" evidence="1">
    <location>
        <begin position="1"/>
        <end position="26"/>
    </location>
</feature>
<dbReference type="AlphaFoldDB" id="A0A0L1J1R0"/>
<keyword evidence="3" id="KW-1185">Reference proteome</keyword>
<dbReference type="Proteomes" id="UP000037505">
    <property type="component" value="Unassembled WGS sequence"/>
</dbReference>
<dbReference type="EMBL" id="JNOM01000143">
    <property type="protein sequence ID" value="KNG85746.1"/>
    <property type="molecule type" value="Genomic_DNA"/>
</dbReference>